<proteinExistence type="predicted"/>
<dbReference type="GO" id="GO:0005525">
    <property type="term" value="F:GTP binding"/>
    <property type="evidence" value="ECO:0007669"/>
    <property type="project" value="InterPro"/>
</dbReference>
<evidence type="ECO:0000313" key="4">
    <source>
        <dbReference type="Proteomes" id="UP000036987"/>
    </source>
</evidence>
<name>A0A0K9PTS3_ZOSMR</name>
<dbReference type="PANTHER" id="PTHR11566:SF84">
    <property type="entry name" value="DYNAMIN-RELATED PROTEIN 3A-LIKE"/>
    <property type="match status" value="1"/>
</dbReference>
<keyword evidence="4" id="KW-1185">Reference proteome</keyword>
<dbReference type="Pfam" id="PF02212">
    <property type="entry name" value="GED"/>
    <property type="match status" value="1"/>
</dbReference>
<protein>
    <recommendedName>
        <fullName evidence="2">GED domain-containing protein</fullName>
    </recommendedName>
</protein>
<evidence type="ECO:0000313" key="3">
    <source>
        <dbReference type="EMBL" id="KMZ72453.1"/>
    </source>
</evidence>
<dbReference type="STRING" id="29655.A0A0K9PTS3"/>
<organism evidence="3 4">
    <name type="scientific">Zostera marina</name>
    <name type="common">Eelgrass</name>
    <dbReference type="NCBI Taxonomy" id="29655"/>
    <lineage>
        <taxon>Eukaryota</taxon>
        <taxon>Viridiplantae</taxon>
        <taxon>Streptophyta</taxon>
        <taxon>Embryophyta</taxon>
        <taxon>Tracheophyta</taxon>
        <taxon>Spermatophyta</taxon>
        <taxon>Magnoliopsida</taxon>
        <taxon>Liliopsida</taxon>
        <taxon>Zosteraceae</taxon>
        <taxon>Zostera</taxon>
    </lineage>
</organism>
<evidence type="ECO:0000256" key="1">
    <source>
        <dbReference type="SAM" id="MobiDB-lite"/>
    </source>
</evidence>
<feature type="region of interest" description="Disordered" evidence="1">
    <location>
        <begin position="209"/>
        <end position="266"/>
    </location>
</feature>
<dbReference type="PANTHER" id="PTHR11566">
    <property type="entry name" value="DYNAMIN"/>
    <property type="match status" value="1"/>
</dbReference>
<evidence type="ECO:0000259" key="2">
    <source>
        <dbReference type="PROSITE" id="PS51388"/>
    </source>
</evidence>
<comment type="caution">
    <text evidence="3">The sequence shown here is derived from an EMBL/GenBank/DDBJ whole genome shotgun (WGS) entry which is preliminary data.</text>
</comment>
<feature type="compositionally biased region" description="Low complexity" evidence="1">
    <location>
        <begin position="217"/>
        <end position="231"/>
    </location>
</feature>
<dbReference type="GO" id="GO:0003924">
    <property type="term" value="F:GTPase activity"/>
    <property type="evidence" value="ECO:0007669"/>
    <property type="project" value="InterPro"/>
</dbReference>
<reference evidence="4" key="1">
    <citation type="journal article" date="2016" name="Nature">
        <title>The genome of the seagrass Zostera marina reveals angiosperm adaptation to the sea.</title>
        <authorList>
            <person name="Olsen J.L."/>
            <person name="Rouze P."/>
            <person name="Verhelst B."/>
            <person name="Lin Y.-C."/>
            <person name="Bayer T."/>
            <person name="Collen J."/>
            <person name="Dattolo E."/>
            <person name="De Paoli E."/>
            <person name="Dittami S."/>
            <person name="Maumus F."/>
            <person name="Michel G."/>
            <person name="Kersting A."/>
            <person name="Lauritano C."/>
            <person name="Lohaus R."/>
            <person name="Toepel M."/>
            <person name="Tonon T."/>
            <person name="Vanneste K."/>
            <person name="Amirebrahimi M."/>
            <person name="Brakel J."/>
            <person name="Bostroem C."/>
            <person name="Chovatia M."/>
            <person name="Grimwood J."/>
            <person name="Jenkins J.W."/>
            <person name="Jueterbock A."/>
            <person name="Mraz A."/>
            <person name="Stam W.T."/>
            <person name="Tice H."/>
            <person name="Bornberg-Bauer E."/>
            <person name="Green P.J."/>
            <person name="Pearson G.A."/>
            <person name="Procaccini G."/>
            <person name="Duarte C.M."/>
            <person name="Schmutz J."/>
            <person name="Reusch T.B.H."/>
            <person name="Van de Peer Y."/>
        </authorList>
    </citation>
    <scope>NUCLEOTIDE SEQUENCE [LARGE SCALE GENOMIC DNA]</scope>
    <source>
        <strain evidence="4">cv. Finnish</strain>
    </source>
</reference>
<dbReference type="EMBL" id="LFYR01000631">
    <property type="protein sequence ID" value="KMZ72453.1"/>
    <property type="molecule type" value="Genomic_DNA"/>
</dbReference>
<dbReference type="OMA" id="TWRISSI"/>
<dbReference type="Gene3D" id="1.20.120.1240">
    <property type="entry name" value="Dynamin, middle domain"/>
    <property type="match status" value="1"/>
</dbReference>
<dbReference type="InterPro" id="IPR020850">
    <property type="entry name" value="GED_dom"/>
</dbReference>
<dbReference type="AlphaFoldDB" id="A0A0K9PTS3"/>
<sequence length="266" mass="30068">MANWRVWTGDDGGFHRPSRCGFFQDPQLKMDLKPLSSNERPTSSTGITSAGSWGFSSIFGSSENRGYTDKPTGNTISDSLPIDLTFSTIRLKEPPSILRPSDKQTENEASEIAITKLLLRSYYDIVRKNIQDSVPKAIMHFLVNHAKRQLLSTFIQKVYREEQFSILLNEREEVAIKRRRIMEMYHVLQQAVSTLDELPIDLDEASYSRSGTDVAARRSGSMSSNHSASNGDIHEMAHTTAPPLKNQRRHKSTDSWEKTQPSFSSD</sequence>
<dbReference type="SMART" id="SM00302">
    <property type="entry name" value="GED"/>
    <property type="match status" value="1"/>
</dbReference>
<gene>
    <name evidence="3" type="ORF">ZOSMA_164G00350</name>
</gene>
<dbReference type="PROSITE" id="PS51388">
    <property type="entry name" value="GED"/>
    <property type="match status" value="1"/>
</dbReference>
<dbReference type="Proteomes" id="UP000036987">
    <property type="component" value="Unassembled WGS sequence"/>
</dbReference>
<dbReference type="InterPro" id="IPR022812">
    <property type="entry name" value="Dynamin"/>
</dbReference>
<dbReference type="InterPro" id="IPR003130">
    <property type="entry name" value="GED"/>
</dbReference>
<accession>A0A0K9PTS3</accession>
<feature type="domain" description="GED" evidence="2">
    <location>
        <begin position="112"/>
        <end position="203"/>
    </location>
</feature>
<dbReference type="OrthoDB" id="5061070at2759"/>